<evidence type="ECO:0000313" key="1">
    <source>
        <dbReference type="EMBL" id="TSA78945.1"/>
    </source>
</evidence>
<sequence>MGSDAPAEPTARRSLEGVALLRRRAERLEKRKRGGAALPSDFIPDDLQDSTYLRGKRAGKMFGHGAGLACRLLSATDHRLKLVTVQLGKSTPAALYDPAVNKNARTVSHAVFGKWPVWAKLERGPECGLHLHLLGAADALLLLPPHSSVKDVEPTDADYRRLLGYLSKPGDARACMVKLGPQRYGKPDPLLLAAAVIDYRTARADHRLPSLSWTYNVPRLKPDMALVRPA</sequence>
<dbReference type="RefSeq" id="WP_143722283.1">
    <property type="nucleotide sequence ID" value="NZ_VKDB01000057.1"/>
</dbReference>
<dbReference type="OrthoDB" id="9891021at2"/>
<proteinExistence type="predicted"/>
<organism evidence="1 2">
    <name type="scientific">Deinococcus detaillensis</name>
    <dbReference type="NCBI Taxonomy" id="2592048"/>
    <lineage>
        <taxon>Bacteria</taxon>
        <taxon>Thermotogati</taxon>
        <taxon>Deinococcota</taxon>
        <taxon>Deinococci</taxon>
        <taxon>Deinococcales</taxon>
        <taxon>Deinococcaceae</taxon>
        <taxon>Deinococcus</taxon>
    </lineage>
</organism>
<reference evidence="1 2" key="1">
    <citation type="submission" date="2019-07" db="EMBL/GenBank/DDBJ databases">
        <title>Deinococcus detaillus sp. nov., isolated from humus soil in Antarctica.</title>
        <authorList>
            <person name="Zhang K."/>
        </authorList>
    </citation>
    <scope>NUCLEOTIDE SEQUENCE [LARGE SCALE GENOMIC DNA]</scope>
    <source>
        <strain evidence="1 2">H1</strain>
    </source>
</reference>
<comment type="caution">
    <text evidence="1">The sequence shown here is derived from an EMBL/GenBank/DDBJ whole genome shotgun (WGS) entry which is preliminary data.</text>
</comment>
<keyword evidence="2" id="KW-1185">Reference proteome</keyword>
<name>A0A553UFE7_9DEIO</name>
<protein>
    <submittedName>
        <fullName evidence="1">Uncharacterized protein</fullName>
    </submittedName>
</protein>
<evidence type="ECO:0000313" key="2">
    <source>
        <dbReference type="Proteomes" id="UP000316092"/>
    </source>
</evidence>
<dbReference type="AlphaFoldDB" id="A0A553UFE7"/>
<dbReference type="EMBL" id="VKDB01000057">
    <property type="protein sequence ID" value="TSA78945.1"/>
    <property type="molecule type" value="Genomic_DNA"/>
</dbReference>
<gene>
    <name evidence="1" type="ORF">FNU79_18590</name>
</gene>
<dbReference type="Proteomes" id="UP000316092">
    <property type="component" value="Unassembled WGS sequence"/>
</dbReference>
<accession>A0A553UFE7</accession>